<feature type="signal peptide" evidence="2">
    <location>
        <begin position="1"/>
        <end position="23"/>
    </location>
</feature>
<dbReference type="Proteomes" id="UP000245535">
    <property type="component" value="Unassembled WGS sequence"/>
</dbReference>
<evidence type="ECO:0000313" key="3">
    <source>
        <dbReference type="EMBL" id="PWJ44351.1"/>
    </source>
</evidence>
<keyword evidence="2" id="KW-0732">Signal</keyword>
<feature type="chain" id="PRO_5016417835" evidence="2">
    <location>
        <begin position="24"/>
        <end position="123"/>
    </location>
</feature>
<comment type="caution">
    <text evidence="3">The sequence shown here is derived from an EMBL/GenBank/DDBJ whole genome shotgun (WGS) entry which is preliminary data.</text>
</comment>
<feature type="region of interest" description="Disordered" evidence="1">
    <location>
        <begin position="70"/>
        <end position="92"/>
    </location>
</feature>
<reference evidence="3 4" key="1">
    <citation type="submission" date="2018-03" db="EMBL/GenBank/DDBJ databases">
        <title>Genomic Encyclopedia of Archaeal and Bacterial Type Strains, Phase II (KMG-II): from individual species to whole genera.</title>
        <authorList>
            <person name="Goeker M."/>
        </authorList>
    </citation>
    <scope>NUCLEOTIDE SEQUENCE [LARGE SCALE GENOMIC DNA]</scope>
    <source>
        <strain evidence="3 4">DSM 28229</strain>
    </source>
</reference>
<evidence type="ECO:0000313" key="4">
    <source>
        <dbReference type="Proteomes" id="UP000245535"/>
    </source>
</evidence>
<sequence>MKKKFIVTLIGLASIFSTFVACAQRPNLDPKEAAERRTAQLTKALELTEEQGDKIYDLFFAQMEKMTELRESGADRSEIRAQMEEERESFESEMEKILTEEQFIAFKELAEEQKGKRGRGPRP</sequence>
<accession>A0A315ZFR0</accession>
<evidence type="ECO:0000256" key="1">
    <source>
        <dbReference type="SAM" id="MobiDB-lite"/>
    </source>
</evidence>
<name>A0A315ZFR0_SEDFL</name>
<gene>
    <name evidence="3" type="ORF">BC781_101701</name>
</gene>
<dbReference type="PROSITE" id="PS51257">
    <property type="entry name" value="PROKAR_LIPOPROTEIN"/>
    <property type="match status" value="1"/>
</dbReference>
<proteinExistence type="predicted"/>
<dbReference type="RefSeq" id="WP_109615849.1">
    <property type="nucleotide sequence ID" value="NZ_QGDO01000001.1"/>
</dbReference>
<dbReference type="EMBL" id="QGDO01000001">
    <property type="protein sequence ID" value="PWJ44351.1"/>
    <property type="molecule type" value="Genomic_DNA"/>
</dbReference>
<dbReference type="AlphaFoldDB" id="A0A315ZFR0"/>
<keyword evidence="4" id="KW-1185">Reference proteome</keyword>
<organism evidence="3 4">
    <name type="scientific">Sediminitomix flava</name>
    <dbReference type="NCBI Taxonomy" id="379075"/>
    <lineage>
        <taxon>Bacteria</taxon>
        <taxon>Pseudomonadati</taxon>
        <taxon>Bacteroidota</taxon>
        <taxon>Cytophagia</taxon>
        <taxon>Cytophagales</taxon>
        <taxon>Flammeovirgaceae</taxon>
        <taxon>Sediminitomix</taxon>
    </lineage>
</organism>
<evidence type="ECO:0000256" key="2">
    <source>
        <dbReference type="SAM" id="SignalP"/>
    </source>
</evidence>
<protein>
    <submittedName>
        <fullName evidence="3">Spy/CpxP family protein refolding chaperone</fullName>
    </submittedName>
</protein>